<evidence type="ECO:0000256" key="7">
    <source>
        <dbReference type="ARBA" id="ARBA00023237"/>
    </source>
</evidence>
<keyword evidence="15" id="KW-1185">Reference proteome</keyword>
<comment type="subcellular location">
    <subcellularLocation>
        <location evidence="1 8">Cell outer membrane</location>
        <topology evidence="1 8">Multi-pass membrane protein</topology>
    </subcellularLocation>
</comment>
<dbReference type="InterPro" id="IPR039426">
    <property type="entry name" value="TonB-dep_rcpt-like"/>
</dbReference>
<evidence type="ECO:0000259" key="13">
    <source>
        <dbReference type="Pfam" id="PF07715"/>
    </source>
</evidence>
<feature type="region of interest" description="Disordered" evidence="10">
    <location>
        <begin position="31"/>
        <end position="50"/>
    </location>
</feature>
<dbReference type="Pfam" id="PF00593">
    <property type="entry name" value="TonB_dep_Rec_b-barrel"/>
    <property type="match status" value="1"/>
</dbReference>
<dbReference type="InterPro" id="IPR036942">
    <property type="entry name" value="Beta-barrel_TonB_sf"/>
</dbReference>
<keyword evidence="6 8" id="KW-0472">Membrane</keyword>
<dbReference type="RefSeq" id="WP_207868357.1">
    <property type="nucleotide sequence ID" value="NZ_CP062222.1"/>
</dbReference>
<evidence type="ECO:0000256" key="4">
    <source>
        <dbReference type="ARBA" id="ARBA00022692"/>
    </source>
</evidence>
<dbReference type="Pfam" id="PF07715">
    <property type="entry name" value="Plug"/>
    <property type="match status" value="1"/>
</dbReference>
<reference evidence="14" key="1">
    <citation type="submission" date="2020-09" db="EMBL/GenBank/DDBJ databases">
        <title>Brevundimonas sp. LVF2 isolated from a puddle in Goettingen, Germany.</title>
        <authorList>
            <person name="Friedrich I."/>
            <person name="Klassen A."/>
            <person name="Hannes N."/>
            <person name="Schneider D."/>
            <person name="Hertel R."/>
            <person name="Daniel R."/>
        </authorList>
    </citation>
    <scope>NUCLEOTIDE SEQUENCE</scope>
    <source>
        <strain evidence="14">LVF2</strain>
    </source>
</reference>
<evidence type="ECO:0000259" key="12">
    <source>
        <dbReference type="Pfam" id="PF00593"/>
    </source>
</evidence>
<evidence type="ECO:0000256" key="6">
    <source>
        <dbReference type="ARBA" id="ARBA00023136"/>
    </source>
</evidence>
<evidence type="ECO:0000256" key="11">
    <source>
        <dbReference type="SAM" id="SignalP"/>
    </source>
</evidence>
<dbReference type="EMBL" id="CP062222">
    <property type="protein sequence ID" value="QTC89942.1"/>
    <property type="molecule type" value="Genomic_DNA"/>
</dbReference>
<keyword evidence="7 8" id="KW-0998">Cell outer membrane</keyword>
<keyword evidence="2 8" id="KW-0813">Transport</keyword>
<evidence type="ECO:0000256" key="2">
    <source>
        <dbReference type="ARBA" id="ARBA00022448"/>
    </source>
</evidence>
<evidence type="ECO:0000256" key="8">
    <source>
        <dbReference type="PROSITE-ProRule" id="PRU01360"/>
    </source>
</evidence>
<feature type="signal peptide" evidence="11">
    <location>
        <begin position="1"/>
        <end position="31"/>
    </location>
</feature>
<dbReference type="GO" id="GO:0009279">
    <property type="term" value="C:cell outer membrane"/>
    <property type="evidence" value="ECO:0007669"/>
    <property type="project" value="UniProtKB-SubCell"/>
</dbReference>
<dbReference type="KEGG" id="bgoe:IFJ75_11625"/>
<dbReference type="Gene3D" id="2.40.170.20">
    <property type="entry name" value="TonB-dependent receptor, beta-barrel domain"/>
    <property type="match status" value="1"/>
</dbReference>
<feature type="compositionally biased region" description="Basic and acidic residues" evidence="10">
    <location>
        <begin position="39"/>
        <end position="49"/>
    </location>
</feature>
<accession>A0A975BZF8</accession>
<feature type="domain" description="TonB-dependent receptor-like beta-barrel" evidence="12">
    <location>
        <begin position="411"/>
        <end position="950"/>
    </location>
</feature>
<dbReference type="InterPro" id="IPR012910">
    <property type="entry name" value="Plug_dom"/>
</dbReference>
<dbReference type="AlphaFoldDB" id="A0A975BZF8"/>
<comment type="similarity">
    <text evidence="8 9">Belongs to the TonB-dependent receptor family.</text>
</comment>
<organism evidence="14 15">
    <name type="scientific">Brevundimonas goettingensis</name>
    <dbReference type="NCBI Taxonomy" id="2774190"/>
    <lineage>
        <taxon>Bacteria</taxon>
        <taxon>Pseudomonadati</taxon>
        <taxon>Pseudomonadota</taxon>
        <taxon>Alphaproteobacteria</taxon>
        <taxon>Caulobacterales</taxon>
        <taxon>Caulobacteraceae</taxon>
        <taxon>Brevundimonas</taxon>
    </lineage>
</organism>
<name>A0A975BZF8_9CAUL</name>
<keyword evidence="4 8" id="KW-0812">Transmembrane</keyword>
<dbReference type="PANTHER" id="PTHR47234:SF1">
    <property type="entry name" value="TONB-DEPENDENT RECEPTOR"/>
    <property type="match status" value="1"/>
</dbReference>
<dbReference type="InterPro" id="IPR037066">
    <property type="entry name" value="Plug_dom_sf"/>
</dbReference>
<dbReference type="SUPFAM" id="SSF56935">
    <property type="entry name" value="Porins"/>
    <property type="match status" value="1"/>
</dbReference>
<evidence type="ECO:0000313" key="14">
    <source>
        <dbReference type="EMBL" id="QTC89942.1"/>
    </source>
</evidence>
<evidence type="ECO:0000256" key="10">
    <source>
        <dbReference type="SAM" id="MobiDB-lite"/>
    </source>
</evidence>
<dbReference type="Proteomes" id="UP000663918">
    <property type="component" value="Chromosome"/>
</dbReference>
<evidence type="ECO:0000256" key="9">
    <source>
        <dbReference type="RuleBase" id="RU003357"/>
    </source>
</evidence>
<keyword evidence="11" id="KW-0732">Signal</keyword>
<evidence type="ECO:0000256" key="5">
    <source>
        <dbReference type="ARBA" id="ARBA00023077"/>
    </source>
</evidence>
<sequence>MIDLRKHLLSTTVVVGLAALVPAALPAAALAQDTSSTSQDDKDKDKAADQVEEVVVVGSRIRTDNYNAPSPVQVITRDEATLAGFTSTTSLLQGTAVTGGTAQINNAYGGYVVNGGPGANTLSLRGLGATRTLVLLNGRRVAPAGSRGSVGSADLNVLPTAMIERIEILKDGASSIYGSDAIAGVVNIVTDKGVDGVTVAGQYNFTNDANGGGDENRFSIVAGTHGDRWHIAGSAERYVREELSLGDRAFTSCPTDSYADGSDYIDPNTGLSKCFSLNSGGVTINTIGTSTIAGVGATNAVGTSFNRWRPNSAVTTGLVGFEGVGNSATNTSVRTTYDPDMLNTSLITPVDVTTGYLEGSYDLHALGNAQVYGEVLVNQRQSSSTDYRQLVLDYAKGSPLIPSNLAGSTYASSSQGLNPGSAVGVRAFIGFGNTESQQRVDFAKELAGIRGDLFLPDWHYDAYVSYTRSKSIYTTEQFLTDRLQKSLNVVKNADGSFSCVSTDANCVAAPYLTSAVIGGDLPQAWVNYVKQDVTGTTIYDETVASIGFDGPLFTLPAGQVMAYVGAEYRKSSIDDTPGIDSQTGNTWNYSTSAITRGSDSVTELFGEVEVPILADLPFAKALTFTGSARWTDYESYGDDSTYKLGLVYQPFEFLTFRGSYGTSYRAPALFEQFVGATSGYVSSSNDPCNNYGDVGTDAIVAANCASEGLATTFTQTSSVAVITSGGVDNNLSAETSDNLTVGLILQPKLPDGWGKLSLAADYYEIQIDNGVSRIGYGSILSLCYSSAAAEFSADNGYCALIDRNASTGALTVHDSYVNVATDVVHGIDYTVRYTNEFGPGRAIFNLGVTQMTERYSTLFADDPVLDEVGTIGTPEFSANFDAAYAFDKWTVHYGIEWIDAMGYDQYYLKNYGYTLASLGYDAEVSDYYLHNASVQYASDGWTATAGMRNLFNEEPPTLSAGIVSRVGNAPLYSGYDYVGRTFFINLSKSF</sequence>
<dbReference type="Gene3D" id="2.170.130.10">
    <property type="entry name" value="TonB-dependent receptor, plug domain"/>
    <property type="match status" value="1"/>
</dbReference>
<dbReference type="PROSITE" id="PS52016">
    <property type="entry name" value="TONB_DEPENDENT_REC_3"/>
    <property type="match status" value="1"/>
</dbReference>
<keyword evidence="5 9" id="KW-0798">TonB box</keyword>
<feature type="domain" description="TonB-dependent receptor plug" evidence="13">
    <location>
        <begin position="66"/>
        <end position="185"/>
    </location>
</feature>
<dbReference type="InterPro" id="IPR000531">
    <property type="entry name" value="Beta-barrel_TonB"/>
</dbReference>
<evidence type="ECO:0000313" key="15">
    <source>
        <dbReference type="Proteomes" id="UP000663918"/>
    </source>
</evidence>
<feature type="chain" id="PRO_5037562537" evidence="11">
    <location>
        <begin position="32"/>
        <end position="990"/>
    </location>
</feature>
<evidence type="ECO:0000256" key="1">
    <source>
        <dbReference type="ARBA" id="ARBA00004571"/>
    </source>
</evidence>
<keyword evidence="14" id="KW-0675">Receptor</keyword>
<gene>
    <name evidence="14" type="ORF">IFJ75_11625</name>
</gene>
<keyword evidence="3 8" id="KW-1134">Transmembrane beta strand</keyword>
<evidence type="ECO:0000256" key="3">
    <source>
        <dbReference type="ARBA" id="ARBA00022452"/>
    </source>
</evidence>
<protein>
    <submittedName>
        <fullName evidence="14">TonB-dependent receptor</fullName>
    </submittedName>
</protein>
<proteinExistence type="inferred from homology"/>
<dbReference type="PANTHER" id="PTHR47234">
    <property type="match status" value="1"/>
</dbReference>